<dbReference type="AlphaFoldDB" id="A0A7C4DAN8"/>
<dbReference type="Pfam" id="PF13175">
    <property type="entry name" value="AAA_15"/>
    <property type="match status" value="1"/>
</dbReference>
<dbReference type="GO" id="GO:0000731">
    <property type="term" value="P:DNA synthesis involved in DNA repair"/>
    <property type="evidence" value="ECO:0007669"/>
    <property type="project" value="TreeGrafter"/>
</dbReference>
<dbReference type="SUPFAM" id="SSF52540">
    <property type="entry name" value="P-loop containing nucleoside triphosphate hydrolases"/>
    <property type="match status" value="1"/>
</dbReference>
<gene>
    <name evidence="2" type="ORF">ENU14_02975</name>
</gene>
<proteinExistence type="predicted"/>
<dbReference type="GO" id="GO:0006302">
    <property type="term" value="P:double-strand break repair"/>
    <property type="evidence" value="ECO:0007669"/>
    <property type="project" value="TreeGrafter"/>
</dbReference>
<feature type="domain" description="Endonuclease GajA/Old nuclease/RecF-like AAA" evidence="1">
    <location>
        <begin position="1"/>
        <end position="227"/>
    </location>
</feature>
<dbReference type="Gene3D" id="3.40.50.300">
    <property type="entry name" value="P-loop containing nucleotide triphosphate hydrolases"/>
    <property type="match status" value="1"/>
</dbReference>
<dbReference type="PANTHER" id="PTHR32182:SF22">
    <property type="entry name" value="ATP-DEPENDENT ENDONUCLEASE, OLD FAMILY-RELATED"/>
    <property type="match status" value="1"/>
</dbReference>
<accession>A0A7C4DAN8</accession>
<dbReference type="InterPro" id="IPR041685">
    <property type="entry name" value="AAA_GajA/Old/RecF-like"/>
</dbReference>
<dbReference type="EMBL" id="DTBJ01000020">
    <property type="protein sequence ID" value="HGM58537.1"/>
    <property type="molecule type" value="Genomic_DNA"/>
</dbReference>
<comment type="caution">
    <text evidence="2">The sequence shown here is derived from an EMBL/GenBank/DDBJ whole genome shotgun (WGS) entry which is preliminary data.</text>
</comment>
<reference evidence="2" key="1">
    <citation type="journal article" date="2020" name="mSystems">
        <title>Genome- and Community-Level Interaction Insights into Carbon Utilization and Element Cycling Functions of Hydrothermarchaeota in Hydrothermal Sediment.</title>
        <authorList>
            <person name="Zhou Z."/>
            <person name="Liu Y."/>
            <person name="Xu W."/>
            <person name="Pan J."/>
            <person name="Luo Z.H."/>
            <person name="Li M."/>
        </authorList>
    </citation>
    <scope>NUCLEOTIDE SEQUENCE [LARGE SCALE GENOMIC DNA]</scope>
    <source>
        <strain evidence="2">SpSt-642</strain>
    </source>
</reference>
<evidence type="ECO:0000313" key="2">
    <source>
        <dbReference type="EMBL" id="HGM58537.1"/>
    </source>
</evidence>
<sequence>MYLKKLYISRFRGIDEKEIDFNKRLNILIGSRNSGKTSIVDSLLFLQKYVLTPTYSLEPLLHTWFTSSLTYMGSRKTSILVKLEDNRDELFLELDIDIRKNTIEEKYVYKDTILGVREGNWVVYNIYIDSSKPILKEAEKLEENIWESFEKKMIKFINPFNKTITGTINAYIFYYGFKTAYETLPSSLANTLLEGVKDLKDKNKELLKNRLVELLRNVFKIIYLLRSSIIVRGIDYKNAIGPSKLRGHVVDPYCSNLPWIIYSIQKNGRLYYINNCLKKMGLEERIRGVEKTIDRRYYLVISSDKYIITRESISLSIVKSIIICLSFCYPSNLVVVDDYDEYLDEELLINSLKYMKNVDRQIILTTRRSIDEKYIDYDHSIVKLNT</sequence>
<organism evidence="2">
    <name type="scientific">Staphylothermus marinus</name>
    <dbReference type="NCBI Taxonomy" id="2280"/>
    <lineage>
        <taxon>Archaea</taxon>
        <taxon>Thermoproteota</taxon>
        <taxon>Thermoprotei</taxon>
        <taxon>Desulfurococcales</taxon>
        <taxon>Desulfurococcaceae</taxon>
        <taxon>Staphylothermus</taxon>
    </lineage>
</organism>
<protein>
    <recommendedName>
        <fullName evidence="1">Endonuclease GajA/Old nuclease/RecF-like AAA domain-containing protein</fullName>
    </recommendedName>
</protein>
<dbReference type="InterPro" id="IPR027417">
    <property type="entry name" value="P-loop_NTPase"/>
</dbReference>
<evidence type="ECO:0000259" key="1">
    <source>
        <dbReference type="Pfam" id="PF13175"/>
    </source>
</evidence>
<dbReference type="PANTHER" id="PTHR32182">
    <property type="entry name" value="DNA REPLICATION AND REPAIR PROTEIN RECF"/>
    <property type="match status" value="1"/>
</dbReference>
<name>A0A7C4DAN8_STAMA</name>